<dbReference type="InterPro" id="IPR016035">
    <property type="entry name" value="Acyl_Trfase/lysoPLipase"/>
</dbReference>
<dbReference type="InterPro" id="IPR050858">
    <property type="entry name" value="Mal-CoA-ACP_Trans/PKS_FabD"/>
</dbReference>
<evidence type="ECO:0000256" key="5">
    <source>
        <dbReference type="PIRSR" id="PIRSR000446-1"/>
    </source>
</evidence>
<dbReference type="GO" id="GO:0006633">
    <property type="term" value="P:fatty acid biosynthetic process"/>
    <property type="evidence" value="ECO:0007669"/>
    <property type="project" value="TreeGrafter"/>
</dbReference>
<evidence type="ECO:0000256" key="1">
    <source>
        <dbReference type="ARBA" id="ARBA00022679"/>
    </source>
</evidence>
<feature type="domain" description="Malonyl-CoA:ACP transacylase (MAT)" evidence="6">
    <location>
        <begin position="7"/>
        <end position="313"/>
    </location>
</feature>
<keyword evidence="1 4" id="KW-0808">Transferase</keyword>
<evidence type="ECO:0000256" key="4">
    <source>
        <dbReference type="PIRNR" id="PIRNR000446"/>
    </source>
</evidence>
<keyword evidence="8" id="KW-1185">Reference proteome</keyword>
<dbReference type="FunFam" id="3.30.70.250:FF:000001">
    <property type="entry name" value="Malonyl CoA-acyl carrier protein transacylase"/>
    <property type="match status" value="1"/>
</dbReference>
<dbReference type="AlphaFoldDB" id="A0A1H3PM38"/>
<name>A0A1H3PM38_9FIRM</name>
<dbReference type="GO" id="GO:0005829">
    <property type="term" value="C:cytosol"/>
    <property type="evidence" value="ECO:0007669"/>
    <property type="project" value="TreeGrafter"/>
</dbReference>
<dbReference type="SUPFAM" id="SSF52151">
    <property type="entry name" value="FabD/lysophospholipase-like"/>
    <property type="match status" value="1"/>
</dbReference>
<dbReference type="OrthoDB" id="9805460at2"/>
<protein>
    <recommendedName>
        <fullName evidence="4">Malonyl CoA-acyl carrier protein transacylase</fullName>
        <ecNumber evidence="4">2.3.1.39</ecNumber>
    </recommendedName>
</protein>
<organism evidence="7 8">
    <name type="scientific">Proteiniborus ethanoligenes</name>
    <dbReference type="NCBI Taxonomy" id="415015"/>
    <lineage>
        <taxon>Bacteria</taxon>
        <taxon>Bacillati</taxon>
        <taxon>Bacillota</taxon>
        <taxon>Clostridia</taxon>
        <taxon>Eubacteriales</taxon>
        <taxon>Proteiniborus</taxon>
    </lineage>
</organism>
<dbReference type="STRING" id="415015.SAMN05660462_01555"/>
<reference evidence="7 8" key="1">
    <citation type="submission" date="2016-10" db="EMBL/GenBank/DDBJ databases">
        <authorList>
            <person name="de Groot N.N."/>
        </authorList>
    </citation>
    <scope>NUCLEOTIDE SEQUENCE [LARGE SCALE GENOMIC DNA]</scope>
    <source>
        <strain evidence="7 8">DSM 21650</strain>
    </source>
</reference>
<gene>
    <name evidence="7" type="ORF">SAMN05660462_01555</name>
</gene>
<dbReference type="RefSeq" id="WP_091729488.1">
    <property type="nucleotide sequence ID" value="NZ_FNQE01000015.1"/>
</dbReference>
<evidence type="ECO:0000259" key="6">
    <source>
        <dbReference type="SMART" id="SM00827"/>
    </source>
</evidence>
<dbReference type="InterPro" id="IPR014043">
    <property type="entry name" value="Acyl_transferase_dom"/>
</dbReference>
<dbReference type="EC" id="2.3.1.39" evidence="4"/>
<keyword evidence="2 4" id="KW-0012">Acyltransferase</keyword>
<dbReference type="EMBL" id="FNQE01000015">
    <property type="protein sequence ID" value="SDZ02117.1"/>
    <property type="molecule type" value="Genomic_DNA"/>
</dbReference>
<dbReference type="GO" id="GO:0004314">
    <property type="term" value="F:[acyl-carrier-protein] S-malonyltransferase activity"/>
    <property type="evidence" value="ECO:0007669"/>
    <property type="project" value="UniProtKB-EC"/>
</dbReference>
<dbReference type="SMART" id="SM00827">
    <property type="entry name" value="PKS_AT"/>
    <property type="match status" value="1"/>
</dbReference>
<dbReference type="Gene3D" id="3.40.366.10">
    <property type="entry name" value="Malonyl-Coenzyme A Acyl Carrier Protein, domain 2"/>
    <property type="match status" value="1"/>
</dbReference>
<dbReference type="Gene3D" id="3.30.70.250">
    <property type="entry name" value="Malonyl-CoA ACP transacylase, ACP-binding"/>
    <property type="match status" value="1"/>
</dbReference>
<dbReference type="PANTHER" id="PTHR42681">
    <property type="entry name" value="MALONYL-COA-ACYL CARRIER PROTEIN TRANSACYLASE, MITOCHONDRIAL"/>
    <property type="match status" value="1"/>
</dbReference>
<comment type="catalytic activity">
    <reaction evidence="3 4">
        <text>holo-[ACP] + malonyl-CoA = malonyl-[ACP] + CoA</text>
        <dbReference type="Rhea" id="RHEA:41792"/>
        <dbReference type="Rhea" id="RHEA-COMP:9623"/>
        <dbReference type="Rhea" id="RHEA-COMP:9685"/>
        <dbReference type="ChEBI" id="CHEBI:57287"/>
        <dbReference type="ChEBI" id="CHEBI:57384"/>
        <dbReference type="ChEBI" id="CHEBI:64479"/>
        <dbReference type="ChEBI" id="CHEBI:78449"/>
        <dbReference type="EC" id="2.3.1.39"/>
    </reaction>
</comment>
<comment type="similarity">
    <text evidence="4">Belongs to the fabD family.</text>
</comment>
<evidence type="ECO:0000313" key="8">
    <source>
        <dbReference type="Proteomes" id="UP000198625"/>
    </source>
</evidence>
<dbReference type="PANTHER" id="PTHR42681:SF1">
    <property type="entry name" value="MALONYL-COA-ACYL CARRIER PROTEIN TRANSACYLASE, MITOCHONDRIAL"/>
    <property type="match status" value="1"/>
</dbReference>
<dbReference type="SUPFAM" id="SSF55048">
    <property type="entry name" value="Probable ACP-binding domain of malonyl-CoA ACP transacylase"/>
    <property type="match status" value="1"/>
</dbReference>
<dbReference type="Proteomes" id="UP000198625">
    <property type="component" value="Unassembled WGS sequence"/>
</dbReference>
<proteinExistence type="inferred from homology"/>
<accession>A0A1H3PM38</accession>
<dbReference type="PIRSF" id="PIRSF000446">
    <property type="entry name" value="Mct"/>
    <property type="match status" value="1"/>
</dbReference>
<dbReference type="InterPro" id="IPR024925">
    <property type="entry name" value="Malonyl_CoA-ACP_transAc"/>
</dbReference>
<dbReference type="InterPro" id="IPR016036">
    <property type="entry name" value="Malonyl_transacylase_ACP-bd"/>
</dbReference>
<dbReference type="Pfam" id="PF00698">
    <property type="entry name" value="Acyl_transf_1"/>
    <property type="match status" value="1"/>
</dbReference>
<evidence type="ECO:0000256" key="3">
    <source>
        <dbReference type="ARBA" id="ARBA00048462"/>
    </source>
</evidence>
<feature type="active site" evidence="5">
    <location>
        <position position="200"/>
    </location>
</feature>
<feature type="active site" evidence="5">
    <location>
        <position position="91"/>
    </location>
</feature>
<sequence length="313" mass="34251">MRKIAFLFPGQGAQYIGMGKEIAEKYPSANKIFQISNESLNLDLKNLCFEGPDEELMKTEFTQPAILTTSVAILKVIGEHGINAEICAGLSLGEYTALVYSNVLSFEEAVKLVKKRGRFMQEAVPEGKGAMAAIIGLDNSLVMEAMDKARTKGVVEGANYNCPGQIVISGEVEAVKDACTIAKELGAKKATLLSVSAPFHCSLLKNAGDKLKDELVNVSINQPIKKIISNVTGDYIINSDEIKDLLTKQVSMPVLWEKSIEQMIDDGINTFIEIGPGKTLIGFAKKISKKYDNEFDYFNVENIETLDNLLTKI</sequence>
<evidence type="ECO:0000256" key="2">
    <source>
        <dbReference type="ARBA" id="ARBA00023315"/>
    </source>
</evidence>
<dbReference type="InterPro" id="IPR001227">
    <property type="entry name" value="Ac_transferase_dom_sf"/>
</dbReference>
<dbReference type="InterPro" id="IPR004410">
    <property type="entry name" value="Malonyl_CoA-ACP_transAc_FabD"/>
</dbReference>
<evidence type="ECO:0000313" key="7">
    <source>
        <dbReference type="EMBL" id="SDZ02117.1"/>
    </source>
</evidence>
<dbReference type="NCBIfam" id="TIGR00128">
    <property type="entry name" value="fabD"/>
    <property type="match status" value="1"/>
</dbReference>